<organism evidence="7 8">
    <name type="scientific">Trifolium subterraneum</name>
    <name type="common">Subterranean clover</name>
    <dbReference type="NCBI Taxonomy" id="3900"/>
    <lineage>
        <taxon>Eukaryota</taxon>
        <taxon>Viridiplantae</taxon>
        <taxon>Streptophyta</taxon>
        <taxon>Embryophyta</taxon>
        <taxon>Tracheophyta</taxon>
        <taxon>Spermatophyta</taxon>
        <taxon>Magnoliopsida</taxon>
        <taxon>eudicotyledons</taxon>
        <taxon>Gunneridae</taxon>
        <taxon>Pentapetalae</taxon>
        <taxon>rosids</taxon>
        <taxon>fabids</taxon>
        <taxon>Fabales</taxon>
        <taxon>Fabaceae</taxon>
        <taxon>Papilionoideae</taxon>
        <taxon>50 kb inversion clade</taxon>
        <taxon>NPAAA clade</taxon>
        <taxon>Hologalegina</taxon>
        <taxon>IRL clade</taxon>
        <taxon>Trifolieae</taxon>
        <taxon>Trifolium</taxon>
    </lineage>
</organism>
<evidence type="ECO:0000256" key="4">
    <source>
        <dbReference type="ARBA" id="ARBA00022833"/>
    </source>
</evidence>
<dbReference type="GO" id="GO:0030574">
    <property type="term" value="P:collagen catabolic process"/>
    <property type="evidence" value="ECO:0007669"/>
    <property type="project" value="TreeGrafter"/>
</dbReference>
<feature type="binding site" evidence="5">
    <location>
        <position position="22"/>
    </location>
    <ligand>
        <name>Ca(2+)</name>
        <dbReference type="ChEBI" id="CHEBI:29108"/>
        <label>3</label>
    </ligand>
</feature>
<keyword evidence="3" id="KW-0378">Hydrolase</keyword>
<keyword evidence="4 5" id="KW-0862">Zinc</keyword>
<dbReference type="GO" id="GO:0008270">
    <property type="term" value="F:zinc ion binding"/>
    <property type="evidence" value="ECO:0007669"/>
    <property type="project" value="InterPro"/>
</dbReference>
<dbReference type="Pfam" id="PF00413">
    <property type="entry name" value="Peptidase_M10"/>
    <property type="match status" value="1"/>
</dbReference>
<sequence length="131" mass="14310">MEKVVGGGYINNSVNVGSIYLDAEEQWVLSNVDVVEEDDVNLESVVMHQIDHLLGLGDSSVEGAIMYPIVLPKKKIELANDDDLQIIQQIYGVDKSNSNLVESSANHQHSMSLNIVLVLGLTSGLHVTRLL</sequence>
<feature type="binding site" evidence="5">
    <location>
        <position position="48"/>
    </location>
    <ligand>
        <name>Zn(2+)</name>
        <dbReference type="ChEBI" id="CHEBI:29105"/>
        <label>2</label>
        <note>catalytic</note>
    </ligand>
</feature>
<dbReference type="AlphaFoldDB" id="A0A2Z6N9S8"/>
<dbReference type="EMBL" id="DF973866">
    <property type="protein sequence ID" value="GAU41488.1"/>
    <property type="molecule type" value="Genomic_DNA"/>
</dbReference>
<dbReference type="InterPro" id="IPR001818">
    <property type="entry name" value="Pept_M10_metallopeptidase"/>
</dbReference>
<dbReference type="PANTHER" id="PTHR10201">
    <property type="entry name" value="MATRIX METALLOPROTEINASE"/>
    <property type="match status" value="1"/>
</dbReference>
<accession>A0A2Z6N9S8</accession>
<comment type="cofactor">
    <cofactor evidence="5">
        <name>Ca(2+)</name>
        <dbReference type="ChEBI" id="CHEBI:29108"/>
    </cofactor>
    <text evidence="5">Can bind about 5 Ca(2+) ions per subunit.</text>
</comment>
<feature type="binding site" evidence="5">
    <location>
        <position position="52"/>
    </location>
    <ligand>
        <name>Zn(2+)</name>
        <dbReference type="ChEBI" id="CHEBI:29105"/>
        <label>2</label>
        <note>catalytic</note>
    </ligand>
</feature>
<keyword evidence="5" id="KW-0106">Calcium</keyword>
<protein>
    <recommendedName>
        <fullName evidence="6">Peptidase M10 metallopeptidase domain-containing protein</fullName>
    </recommendedName>
</protein>
<feature type="domain" description="Peptidase M10 metallopeptidase" evidence="6">
    <location>
        <begin position="5"/>
        <end position="92"/>
    </location>
</feature>
<dbReference type="OrthoDB" id="10519756at2759"/>
<dbReference type="PANTHER" id="PTHR10201:SF258">
    <property type="entry name" value="MATRIX METALLOPROTEINASE"/>
    <property type="match status" value="1"/>
</dbReference>
<evidence type="ECO:0000256" key="1">
    <source>
        <dbReference type="ARBA" id="ARBA00022670"/>
    </source>
</evidence>
<dbReference type="GO" id="GO:0006508">
    <property type="term" value="P:proteolysis"/>
    <property type="evidence" value="ECO:0007669"/>
    <property type="project" value="UniProtKB-KW"/>
</dbReference>
<evidence type="ECO:0000256" key="5">
    <source>
        <dbReference type="PIRSR" id="PIRSR621190-2"/>
    </source>
</evidence>
<feature type="binding site" evidence="5">
    <location>
        <position position="66"/>
    </location>
    <ligand>
        <name>Zn(2+)</name>
        <dbReference type="ChEBI" id="CHEBI:29105"/>
        <label>2</label>
        <note>catalytic</note>
    </ligand>
</feature>
<reference evidence="8" key="1">
    <citation type="journal article" date="2017" name="Front. Plant Sci.">
        <title>Climate Clever Clovers: New Paradigm to Reduce the Environmental Footprint of Ruminants by Breeding Low Methanogenic Forages Utilizing Haplotype Variation.</title>
        <authorList>
            <person name="Kaur P."/>
            <person name="Appels R."/>
            <person name="Bayer P.E."/>
            <person name="Keeble-Gagnere G."/>
            <person name="Wang J."/>
            <person name="Hirakawa H."/>
            <person name="Shirasawa K."/>
            <person name="Vercoe P."/>
            <person name="Stefanova K."/>
            <person name="Durmic Z."/>
            <person name="Nichols P."/>
            <person name="Revell C."/>
            <person name="Isobe S.N."/>
            <person name="Edwards D."/>
            <person name="Erskine W."/>
        </authorList>
    </citation>
    <scope>NUCLEOTIDE SEQUENCE [LARGE SCALE GENOMIC DNA]</scope>
    <source>
        <strain evidence="8">cv. Daliak</strain>
    </source>
</reference>
<dbReference type="PRINTS" id="PR00138">
    <property type="entry name" value="MATRIXIN"/>
</dbReference>
<evidence type="ECO:0000313" key="7">
    <source>
        <dbReference type="EMBL" id="GAU41488.1"/>
    </source>
</evidence>
<gene>
    <name evidence="7" type="ORF">TSUD_239640</name>
</gene>
<dbReference type="InterPro" id="IPR024079">
    <property type="entry name" value="MetalloPept_cat_dom_sf"/>
</dbReference>
<keyword evidence="2 5" id="KW-0479">Metal-binding</keyword>
<feature type="binding site" evidence="5">
    <location>
        <position position="25"/>
    </location>
    <ligand>
        <name>Ca(2+)</name>
        <dbReference type="ChEBI" id="CHEBI:29108"/>
        <label>1</label>
    </ligand>
</feature>
<evidence type="ECO:0000256" key="2">
    <source>
        <dbReference type="ARBA" id="ARBA00022723"/>
    </source>
</evidence>
<dbReference type="InterPro" id="IPR021190">
    <property type="entry name" value="Pept_M10A"/>
</dbReference>
<keyword evidence="8" id="KW-1185">Reference proteome</keyword>
<dbReference type="SUPFAM" id="SSF55486">
    <property type="entry name" value="Metalloproteases ('zincins'), catalytic domain"/>
    <property type="match status" value="1"/>
</dbReference>
<dbReference type="Gene3D" id="3.40.390.10">
    <property type="entry name" value="Collagenase (Catalytic Domain)"/>
    <property type="match status" value="1"/>
</dbReference>
<evidence type="ECO:0000256" key="3">
    <source>
        <dbReference type="ARBA" id="ARBA00022801"/>
    </source>
</evidence>
<evidence type="ECO:0000259" key="6">
    <source>
        <dbReference type="Pfam" id="PF00413"/>
    </source>
</evidence>
<dbReference type="GO" id="GO:0004222">
    <property type="term" value="F:metalloendopeptidase activity"/>
    <property type="evidence" value="ECO:0007669"/>
    <property type="project" value="InterPro"/>
</dbReference>
<dbReference type="GO" id="GO:0031012">
    <property type="term" value="C:extracellular matrix"/>
    <property type="evidence" value="ECO:0007669"/>
    <property type="project" value="InterPro"/>
</dbReference>
<keyword evidence="1" id="KW-0645">Protease</keyword>
<dbReference type="Proteomes" id="UP000242715">
    <property type="component" value="Unassembled WGS sequence"/>
</dbReference>
<comment type="cofactor">
    <cofactor evidence="5">
        <name>Zn(2+)</name>
        <dbReference type="ChEBI" id="CHEBI:29105"/>
    </cofactor>
    <text evidence="5">Binds 2 Zn(2+) ions per subunit.</text>
</comment>
<evidence type="ECO:0000313" key="8">
    <source>
        <dbReference type="Proteomes" id="UP000242715"/>
    </source>
</evidence>
<name>A0A2Z6N9S8_TRISU</name>
<dbReference type="GO" id="GO:0030198">
    <property type="term" value="P:extracellular matrix organization"/>
    <property type="evidence" value="ECO:0007669"/>
    <property type="project" value="TreeGrafter"/>
</dbReference>
<feature type="binding site" evidence="5">
    <location>
        <position position="25"/>
    </location>
    <ligand>
        <name>Ca(2+)</name>
        <dbReference type="ChEBI" id="CHEBI:29108"/>
        <label>3</label>
    </ligand>
</feature>
<proteinExistence type="predicted"/>